<protein>
    <recommendedName>
        <fullName evidence="7">Malic enzyme</fullName>
    </recommendedName>
</protein>
<dbReference type="Pfam" id="PF00390">
    <property type="entry name" value="malic"/>
    <property type="match status" value="1"/>
</dbReference>
<feature type="binding site" evidence="6">
    <location>
        <position position="143"/>
    </location>
    <ligand>
        <name>a divalent metal cation</name>
        <dbReference type="ChEBI" id="CHEBI:60240"/>
    </ligand>
</feature>
<evidence type="ECO:0000313" key="10">
    <source>
        <dbReference type="EMBL" id="KIY48760.1"/>
    </source>
</evidence>
<evidence type="ECO:0000259" key="9">
    <source>
        <dbReference type="SMART" id="SM01274"/>
    </source>
</evidence>
<dbReference type="InterPro" id="IPR012302">
    <property type="entry name" value="Malic_NAD-bd"/>
</dbReference>
<dbReference type="PROSITE" id="PS00331">
    <property type="entry name" value="MALIC_ENZYMES"/>
    <property type="match status" value="1"/>
</dbReference>
<feature type="binding site" evidence="5">
    <location>
        <position position="320"/>
    </location>
    <ligand>
        <name>(S)-malate</name>
        <dbReference type="ChEBI" id="CHEBI:15589"/>
    </ligand>
</feature>
<evidence type="ECO:0000259" key="8">
    <source>
        <dbReference type="SMART" id="SM00919"/>
    </source>
</evidence>
<dbReference type="GO" id="GO:0004471">
    <property type="term" value="F:malate dehydrogenase (decarboxylating) (NAD+) activity"/>
    <property type="evidence" value="ECO:0007669"/>
    <property type="project" value="TreeGrafter"/>
</dbReference>
<evidence type="ECO:0000313" key="11">
    <source>
        <dbReference type="Proteomes" id="UP000054144"/>
    </source>
</evidence>
<evidence type="ECO:0000256" key="5">
    <source>
        <dbReference type="PIRSR" id="PIRSR000106-2"/>
    </source>
</evidence>
<dbReference type="GO" id="GO:0006108">
    <property type="term" value="P:malate metabolic process"/>
    <property type="evidence" value="ECO:0007669"/>
    <property type="project" value="TreeGrafter"/>
</dbReference>
<feature type="binding site" evidence="5">
    <location>
        <position position="41"/>
    </location>
    <ligand>
        <name>(S)-malate</name>
        <dbReference type="ChEBI" id="CHEBI:15589"/>
    </ligand>
</feature>
<keyword evidence="3 6" id="KW-0479">Metal-binding</keyword>
<keyword evidence="4 7" id="KW-0560">Oxidoreductase</keyword>
<dbReference type="Proteomes" id="UP000054144">
    <property type="component" value="Unassembled WGS sequence"/>
</dbReference>
<dbReference type="InterPro" id="IPR036291">
    <property type="entry name" value="NAD(P)-bd_dom_sf"/>
</dbReference>
<evidence type="ECO:0000256" key="4">
    <source>
        <dbReference type="ARBA" id="ARBA00023002"/>
    </source>
</evidence>
<keyword evidence="11" id="KW-1185">Reference proteome</keyword>
<dbReference type="InterPro" id="IPR012301">
    <property type="entry name" value="Malic_N_dom"/>
</dbReference>
<dbReference type="InterPro" id="IPR001891">
    <property type="entry name" value="Malic_OxRdtase"/>
</dbReference>
<feature type="domain" description="Malic enzyme N-terminal" evidence="9">
    <location>
        <begin position="3"/>
        <end position="157"/>
    </location>
</feature>
<dbReference type="SUPFAM" id="SSF51735">
    <property type="entry name" value="NAD(P)-binding Rossmann-fold domains"/>
    <property type="match status" value="1"/>
</dbReference>
<feature type="binding site" evidence="6">
    <location>
        <position position="166"/>
    </location>
    <ligand>
        <name>a divalent metal cation</name>
        <dbReference type="ChEBI" id="CHEBI:60240"/>
    </ligand>
</feature>
<dbReference type="PRINTS" id="PR00072">
    <property type="entry name" value="MALOXRDTASE"/>
</dbReference>
<sequence>MYRGMIREAGYGRIDNWGNIPKNLFSPPQLDLDLVVTGGSRILGLGDLGVNGMPIAVGKLSLYVAGAGIDPASTLPICLYFGTNTHKLLDNPLYLGARRKRPTTEEMDEFMDEIMHEMATHFLSSFPRSMYAFYIFSLQRFSDFSTDSAFHDLARYRNRYATFNDDIQGTGAVVLSGFLNAAKLSATVSGRPLDDQRVGVVMQSTSFFRLQGMSEEEARNRGLMYDHKKYFSCRDNTGPPTNDLLEIVEYVKPTAPLGLSIIAYAFACVRSFSRYRRTGLFERSFEDAVANTNSSVLFASGSPFDEIVRKGKTLYPGQGNNIYIFSGLGLGSILSEASAITDAMVESASYGLSIPREISVFIAAQVITAAQREGVAHNEKLRGKSLSELVDYAKEKMWYPQKRILRWTNHTGNVKERRDDGCSIEVLASGGQECHGNVVYANFVVLFLR</sequence>
<evidence type="ECO:0000256" key="6">
    <source>
        <dbReference type="PIRSR" id="PIRSR000106-3"/>
    </source>
</evidence>
<feature type="domain" description="Malic enzyme NAD-binding" evidence="8">
    <location>
        <begin position="167"/>
        <end position="371"/>
    </location>
</feature>
<organism evidence="10 11">
    <name type="scientific">Fistulina hepatica ATCC 64428</name>
    <dbReference type="NCBI Taxonomy" id="1128425"/>
    <lineage>
        <taxon>Eukaryota</taxon>
        <taxon>Fungi</taxon>
        <taxon>Dikarya</taxon>
        <taxon>Basidiomycota</taxon>
        <taxon>Agaricomycotina</taxon>
        <taxon>Agaricomycetes</taxon>
        <taxon>Agaricomycetidae</taxon>
        <taxon>Agaricales</taxon>
        <taxon>Fistulinaceae</taxon>
        <taxon>Fistulina</taxon>
    </lineage>
</organism>
<comment type="cofactor">
    <cofactor evidence="6">
        <name>Mg(2+)</name>
        <dbReference type="ChEBI" id="CHEBI:18420"/>
    </cofactor>
    <cofactor evidence="6">
        <name>Mn(2+)</name>
        <dbReference type="ChEBI" id="CHEBI:29035"/>
    </cofactor>
    <text evidence="6">Divalent metal cations. Prefers magnesium or manganese.</text>
</comment>
<reference evidence="10 11" key="1">
    <citation type="journal article" date="2015" name="Fungal Genet. Biol.">
        <title>Evolution of novel wood decay mechanisms in Agaricales revealed by the genome sequences of Fistulina hepatica and Cylindrobasidium torrendii.</title>
        <authorList>
            <person name="Floudas D."/>
            <person name="Held B.W."/>
            <person name="Riley R."/>
            <person name="Nagy L.G."/>
            <person name="Koehler G."/>
            <person name="Ransdell A.S."/>
            <person name="Younus H."/>
            <person name="Chow J."/>
            <person name="Chiniquy J."/>
            <person name="Lipzen A."/>
            <person name="Tritt A."/>
            <person name="Sun H."/>
            <person name="Haridas S."/>
            <person name="LaButti K."/>
            <person name="Ohm R.A."/>
            <person name="Kues U."/>
            <person name="Blanchette R.A."/>
            <person name="Grigoriev I.V."/>
            <person name="Minto R.E."/>
            <person name="Hibbett D.S."/>
        </authorList>
    </citation>
    <scope>NUCLEOTIDE SEQUENCE [LARGE SCALE GENOMIC DNA]</scope>
    <source>
        <strain evidence="10 11">ATCC 64428</strain>
    </source>
</reference>
<comment type="cofactor">
    <cofactor evidence="1">
        <name>Mn(2+)</name>
        <dbReference type="ChEBI" id="CHEBI:29035"/>
    </cofactor>
</comment>
<evidence type="ECO:0000256" key="2">
    <source>
        <dbReference type="ARBA" id="ARBA00008785"/>
    </source>
</evidence>
<evidence type="ECO:0000256" key="7">
    <source>
        <dbReference type="RuleBase" id="RU003426"/>
    </source>
</evidence>
<dbReference type="SMART" id="SM00919">
    <property type="entry name" value="Malic_M"/>
    <property type="match status" value="1"/>
</dbReference>
<dbReference type="EMBL" id="KN881819">
    <property type="protein sequence ID" value="KIY48760.1"/>
    <property type="molecule type" value="Genomic_DNA"/>
</dbReference>
<evidence type="ECO:0000256" key="3">
    <source>
        <dbReference type="ARBA" id="ARBA00022723"/>
    </source>
</evidence>
<accession>A0A0D7ADI6</accession>
<dbReference type="InterPro" id="IPR037062">
    <property type="entry name" value="Malic_N_dom_sf"/>
</dbReference>
<name>A0A0D7ADI6_9AGAR</name>
<dbReference type="GO" id="GO:0005739">
    <property type="term" value="C:mitochondrion"/>
    <property type="evidence" value="ECO:0007669"/>
    <property type="project" value="TreeGrafter"/>
</dbReference>
<dbReference type="SUPFAM" id="SSF53223">
    <property type="entry name" value="Aminoacid dehydrogenase-like, N-terminal domain"/>
    <property type="match status" value="1"/>
</dbReference>
<dbReference type="Gene3D" id="3.40.50.10380">
    <property type="entry name" value="Malic enzyme, N-terminal domain"/>
    <property type="match status" value="1"/>
</dbReference>
<dbReference type="InterPro" id="IPR015884">
    <property type="entry name" value="Malic_enzyme_CS"/>
</dbReference>
<dbReference type="PANTHER" id="PTHR23406">
    <property type="entry name" value="MALIC ENZYME-RELATED"/>
    <property type="match status" value="1"/>
</dbReference>
<dbReference type="AlphaFoldDB" id="A0A0D7ADI6"/>
<dbReference type="OrthoDB" id="5365701at2759"/>
<dbReference type="InterPro" id="IPR046346">
    <property type="entry name" value="Aminoacid_DH-like_N_sf"/>
</dbReference>
<evidence type="ECO:0000256" key="1">
    <source>
        <dbReference type="ARBA" id="ARBA00001936"/>
    </source>
</evidence>
<proteinExistence type="inferred from homology"/>
<dbReference type="SMART" id="SM01274">
    <property type="entry name" value="malic"/>
    <property type="match status" value="1"/>
</dbReference>
<dbReference type="Pfam" id="PF03949">
    <property type="entry name" value="Malic_M"/>
    <property type="match status" value="1"/>
</dbReference>
<dbReference type="PANTHER" id="PTHR23406:SF32">
    <property type="entry name" value="NADP-DEPENDENT MALIC ENZYME"/>
    <property type="match status" value="1"/>
</dbReference>
<dbReference type="GO" id="GO:0051287">
    <property type="term" value="F:NAD binding"/>
    <property type="evidence" value="ECO:0007669"/>
    <property type="project" value="InterPro"/>
</dbReference>
<dbReference type="PIRSF" id="PIRSF000106">
    <property type="entry name" value="ME"/>
    <property type="match status" value="1"/>
</dbReference>
<gene>
    <name evidence="10" type="ORF">FISHEDRAFT_65629</name>
</gene>
<dbReference type="GO" id="GO:0046872">
    <property type="term" value="F:metal ion binding"/>
    <property type="evidence" value="ECO:0007669"/>
    <property type="project" value="UniProtKB-KW"/>
</dbReference>
<comment type="similarity">
    <text evidence="2 7">Belongs to the malic enzymes family.</text>
</comment>
<dbReference type="Gene3D" id="3.40.50.720">
    <property type="entry name" value="NAD(P)-binding Rossmann-like Domain"/>
    <property type="match status" value="1"/>
</dbReference>